<evidence type="ECO:0000313" key="2">
    <source>
        <dbReference type="EMBL" id="KAK0401307.1"/>
    </source>
</evidence>
<dbReference type="AlphaFoldDB" id="A0AA39HBA2"/>
<accession>A0AA39HBA2</accession>
<evidence type="ECO:0000313" key="3">
    <source>
        <dbReference type="Proteomes" id="UP001175271"/>
    </source>
</evidence>
<dbReference type="Proteomes" id="UP001175271">
    <property type="component" value="Unassembled WGS sequence"/>
</dbReference>
<name>A0AA39HBA2_9BILA</name>
<evidence type="ECO:0000256" key="1">
    <source>
        <dbReference type="SAM" id="SignalP"/>
    </source>
</evidence>
<proteinExistence type="predicted"/>
<keyword evidence="3" id="KW-1185">Reference proteome</keyword>
<reference evidence="2" key="1">
    <citation type="submission" date="2023-06" db="EMBL/GenBank/DDBJ databases">
        <title>Genomic analysis of the entomopathogenic nematode Steinernema hermaphroditum.</title>
        <authorList>
            <person name="Schwarz E.M."/>
            <person name="Heppert J.K."/>
            <person name="Baniya A."/>
            <person name="Schwartz H.T."/>
            <person name="Tan C.-H."/>
            <person name="Antoshechkin I."/>
            <person name="Sternberg P.W."/>
            <person name="Goodrich-Blair H."/>
            <person name="Dillman A.R."/>
        </authorList>
    </citation>
    <scope>NUCLEOTIDE SEQUENCE</scope>
    <source>
        <strain evidence="2">PS9179</strain>
        <tissue evidence="2">Whole animal</tissue>
    </source>
</reference>
<protein>
    <submittedName>
        <fullName evidence="2">Uncharacterized protein</fullName>
    </submittedName>
</protein>
<feature type="signal peptide" evidence="1">
    <location>
        <begin position="1"/>
        <end position="22"/>
    </location>
</feature>
<organism evidence="2 3">
    <name type="scientific">Steinernema hermaphroditum</name>
    <dbReference type="NCBI Taxonomy" id="289476"/>
    <lineage>
        <taxon>Eukaryota</taxon>
        <taxon>Metazoa</taxon>
        <taxon>Ecdysozoa</taxon>
        <taxon>Nematoda</taxon>
        <taxon>Chromadorea</taxon>
        <taxon>Rhabditida</taxon>
        <taxon>Tylenchina</taxon>
        <taxon>Panagrolaimomorpha</taxon>
        <taxon>Strongyloidoidea</taxon>
        <taxon>Steinernematidae</taxon>
        <taxon>Steinernema</taxon>
    </lineage>
</organism>
<comment type="caution">
    <text evidence="2">The sequence shown here is derived from an EMBL/GenBank/DDBJ whole genome shotgun (WGS) entry which is preliminary data.</text>
</comment>
<feature type="chain" id="PRO_5041281325" evidence="1">
    <location>
        <begin position="23"/>
        <end position="68"/>
    </location>
</feature>
<gene>
    <name evidence="2" type="ORF">QR680_015705</name>
</gene>
<dbReference type="EMBL" id="JAUCMV010000004">
    <property type="protein sequence ID" value="KAK0401307.1"/>
    <property type="molecule type" value="Genomic_DNA"/>
</dbReference>
<keyword evidence="1" id="KW-0732">Signal</keyword>
<sequence>MKTSTVAFFMFTVLVAFQSSTQYPIYVNLPQLSQILDEIDENRFDDAEPHFLFNYGKQKAKQPFLRFG</sequence>